<feature type="compositionally biased region" description="Basic and acidic residues" evidence="1">
    <location>
        <begin position="28"/>
        <end position="41"/>
    </location>
</feature>
<evidence type="ECO:0000256" key="2">
    <source>
        <dbReference type="SAM" id="Phobius"/>
    </source>
</evidence>
<feature type="transmembrane region" description="Helical" evidence="2">
    <location>
        <begin position="90"/>
        <end position="106"/>
    </location>
</feature>
<evidence type="ECO:0000256" key="1">
    <source>
        <dbReference type="SAM" id="MobiDB-lite"/>
    </source>
</evidence>
<keyword evidence="2" id="KW-0472">Membrane</keyword>
<dbReference type="AlphaFoldDB" id="A0A7S2TP86"/>
<keyword evidence="2" id="KW-0812">Transmembrane</keyword>
<gene>
    <name evidence="3" type="ORF">LSP00402_LOCUS7329</name>
</gene>
<sequence>MSDSSSSSIPPPGSSLRPRHGGQAADGASRKEPAERAEGKQRAAAALLPGKDGTFDGCVLPPECYRVLFAVSFLIVLPSLYGFVRGHVDLALASTLVFLTSVNYWRRPDYGWRRYLDITVAHFMAVFHWLRSLDSPNYALFNAIFLVGVLAFAAGCAIYHPDRLWESTLLHATCHLLGNVSNLVLYSSDIEKLGEAWFVVGRMPDFS</sequence>
<reference evidence="3" key="1">
    <citation type="submission" date="2021-01" db="EMBL/GenBank/DDBJ databases">
        <authorList>
            <person name="Corre E."/>
            <person name="Pelletier E."/>
            <person name="Niang G."/>
            <person name="Scheremetjew M."/>
            <person name="Finn R."/>
            <person name="Kale V."/>
            <person name="Holt S."/>
            <person name="Cochrane G."/>
            <person name="Meng A."/>
            <person name="Brown T."/>
            <person name="Cohen L."/>
        </authorList>
    </citation>
    <scope>NUCLEOTIDE SEQUENCE</scope>
    <source>
        <strain evidence="3">CCMP622</strain>
    </source>
</reference>
<organism evidence="3">
    <name type="scientific">Lotharella oceanica</name>
    <dbReference type="NCBI Taxonomy" id="641309"/>
    <lineage>
        <taxon>Eukaryota</taxon>
        <taxon>Sar</taxon>
        <taxon>Rhizaria</taxon>
        <taxon>Cercozoa</taxon>
        <taxon>Chlorarachniophyceae</taxon>
        <taxon>Lotharella</taxon>
    </lineage>
</organism>
<feature type="transmembrane region" description="Helical" evidence="2">
    <location>
        <begin position="138"/>
        <end position="159"/>
    </location>
</feature>
<feature type="region of interest" description="Disordered" evidence="1">
    <location>
        <begin position="1"/>
        <end position="43"/>
    </location>
</feature>
<name>A0A7S2TP86_9EUKA</name>
<evidence type="ECO:0000313" key="3">
    <source>
        <dbReference type="EMBL" id="CAD9758737.1"/>
    </source>
</evidence>
<protein>
    <submittedName>
        <fullName evidence="3">Uncharacterized protein</fullName>
    </submittedName>
</protein>
<keyword evidence="2" id="KW-1133">Transmembrane helix</keyword>
<proteinExistence type="predicted"/>
<dbReference type="EMBL" id="HBHP01011783">
    <property type="protein sequence ID" value="CAD9758737.1"/>
    <property type="molecule type" value="Transcribed_RNA"/>
</dbReference>
<accession>A0A7S2TP86</accession>